<dbReference type="SUPFAM" id="SSF52540">
    <property type="entry name" value="P-loop containing nucleoside triphosphate hydrolases"/>
    <property type="match status" value="1"/>
</dbReference>
<evidence type="ECO:0000256" key="2">
    <source>
        <dbReference type="ARBA" id="ARBA00005417"/>
    </source>
</evidence>
<dbReference type="Proteomes" id="UP000051576">
    <property type="component" value="Unassembled WGS sequence"/>
</dbReference>
<keyword evidence="3" id="KW-0813">Transport</keyword>
<sequence length="334" mass="37018">MPLLEIKDLCIDFLVNHQSLRAVDDVNISLNSGKILGIVGESGCGKSTLVSAILHLLAGNGRIAQGKIVYKGTDLAALNEKEIRKYRGREISMIFQDPMTSLNPVFTVKDQLVEEIRLAGKVSKKEAVAYAIKLLETVGIKNAREKINSYPYEFSGGMRQRVVIAMAIAAKPSLIIADEPTTALDVTVQKQILDLLVSLQKKLNTSIILITHDLGVVADIADSVQVMYAGQVVESAETKEIFKNPLHPYTRSLIKSIPHSNKNVMRIPTIEGSVPMLTDIPEGVCRFADRIPWIAKISHEKNPQLHEVKLGHFVRCTCYKDFYFKGEKEAININ</sequence>
<dbReference type="SMART" id="SM00382">
    <property type="entry name" value="AAA"/>
    <property type="match status" value="1"/>
</dbReference>
<reference evidence="9 10" key="1">
    <citation type="journal article" date="2015" name="Genome Announc.">
        <title>Expanding the biotechnology potential of lactobacilli through comparative genomics of 213 strains and associated genera.</title>
        <authorList>
            <person name="Sun Z."/>
            <person name="Harris H.M."/>
            <person name="McCann A."/>
            <person name="Guo C."/>
            <person name="Argimon S."/>
            <person name="Zhang W."/>
            <person name="Yang X."/>
            <person name="Jeffery I.B."/>
            <person name="Cooney J.C."/>
            <person name="Kagawa T.F."/>
            <person name="Liu W."/>
            <person name="Song Y."/>
            <person name="Salvetti E."/>
            <person name="Wrobel A."/>
            <person name="Rasinkangas P."/>
            <person name="Parkhill J."/>
            <person name="Rea M.C."/>
            <person name="O'Sullivan O."/>
            <person name="Ritari J."/>
            <person name="Douillard F.P."/>
            <person name="Paul Ross R."/>
            <person name="Yang R."/>
            <person name="Briner A.E."/>
            <person name="Felis G.E."/>
            <person name="de Vos W.M."/>
            <person name="Barrangou R."/>
            <person name="Klaenhammer T.R."/>
            <person name="Caufield P.W."/>
            <person name="Cui Y."/>
            <person name="Zhang H."/>
            <person name="O'Toole P.W."/>
        </authorList>
    </citation>
    <scope>NUCLEOTIDE SEQUENCE [LARGE SCALE GENOMIC DNA]</scope>
    <source>
        <strain evidence="9 10">DSM 20605</strain>
    </source>
</reference>
<evidence type="ECO:0000256" key="3">
    <source>
        <dbReference type="ARBA" id="ARBA00022448"/>
    </source>
</evidence>
<evidence type="ECO:0000256" key="4">
    <source>
        <dbReference type="ARBA" id="ARBA00022475"/>
    </source>
</evidence>
<evidence type="ECO:0000256" key="1">
    <source>
        <dbReference type="ARBA" id="ARBA00004202"/>
    </source>
</evidence>
<dbReference type="InterPro" id="IPR017871">
    <property type="entry name" value="ABC_transporter-like_CS"/>
</dbReference>
<dbReference type="CDD" id="cd03257">
    <property type="entry name" value="ABC_NikE_OppD_transporters"/>
    <property type="match status" value="1"/>
</dbReference>
<keyword evidence="6" id="KW-0067">ATP-binding</keyword>
<evidence type="ECO:0000313" key="9">
    <source>
        <dbReference type="EMBL" id="KRM87037.1"/>
    </source>
</evidence>
<gene>
    <name evidence="9" type="ORF">FD21_GL001419</name>
</gene>
<comment type="caution">
    <text evidence="9">The sequence shown here is derived from an EMBL/GenBank/DDBJ whole genome shotgun (WGS) entry which is preliminary data.</text>
</comment>
<evidence type="ECO:0000256" key="6">
    <source>
        <dbReference type="ARBA" id="ARBA00022840"/>
    </source>
</evidence>
<dbReference type="Pfam" id="PF08352">
    <property type="entry name" value="oligo_HPY"/>
    <property type="match status" value="1"/>
</dbReference>
<protein>
    <submittedName>
        <fullName evidence="9">ABC-type dipeptide oligopeptide nickel transport system, ATPase component</fullName>
    </submittedName>
</protein>
<dbReference type="PANTHER" id="PTHR43297:SF2">
    <property type="entry name" value="DIPEPTIDE TRANSPORT ATP-BINDING PROTEIN DPPD"/>
    <property type="match status" value="1"/>
</dbReference>
<dbReference type="InterPro" id="IPR003439">
    <property type="entry name" value="ABC_transporter-like_ATP-bd"/>
</dbReference>
<dbReference type="Gene3D" id="3.40.50.300">
    <property type="entry name" value="P-loop containing nucleotide triphosphate hydrolases"/>
    <property type="match status" value="1"/>
</dbReference>
<keyword evidence="5" id="KW-0547">Nucleotide-binding</keyword>
<dbReference type="STRING" id="1133569.FD21_GL001419"/>
<name>A0A0R2C5L9_9LACO</name>
<accession>A0A0R2C5L9</accession>
<dbReference type="PROSITE" id="PS00211">
    <property type="entry name" value="ABC_TRANSPORTER_1"/>
    <property type="match status" value="1"/>
</dbReference>
<dbReference type="AlphaFoldDB" id="A0A0R2C5L9"/>
<dbReference type="GO" id="GO:0016887">
    <property type="term" value="F:ATP hydrolysis activity"/>
    <property type="evidence" value="ECO:0007669"/>
    <property type="project" value="InterPro"/>
</dbReference>
<keyword evidence="7" id="KW-0472">Membrane</keyword>
<evidence type="ECO:0000256" key="7">
    <source>
        <dbReference type="ARBA" id="ARBA00023136"/>
    </source>
</evidence>
<dbReference type="Pfam" id="PF00005">
    <property type="entry name" value="ABC_tran"/>
    <property type="match status" value="1"/>
</dbReference>
<dbReference type="FunFam" id="3.40.50.300:FF:000016">
    <property type="entry name" value="Oligopeptide ABC transporter ATP-binding component"/>
    <property type="match status" value="1"/>
</dbReference>
<dbReference type="InterPro" id="IPR050388">
    <property type="entry name" value="ABC_Ni/Peptide_Import"/>
</dbReference>
<dbReference type="PROSITE" id="PS50893">
    <property type="entry name" value="ABC_TRANSPORTER_2"/>
    <property type="match status" value="1"/>
</dbReference>
<comment type="similarity">
    <text evidence="2">Belongs to the ABC transporter superfamily.</text>
</comment>
<keyword evidence="4" id="KW-1003">Cell membrane</keyword>
<evidence type="ECO:0000259" key="8">
    <source>
        <dbReference type="PROSITE" id="PS50893"/>
    </source>
</evidence>
<dbReference type="InterPro" id="IPR013563">
    <property type="entry name" value="Oligopep_ABC_C"/>
</dbReference>
<dbReference type="PATRIC" id="fig|1133569.4.peg.1554"/>
<proteinExistence type="inferred from homology"/>
<dbReference type="RefSeq" id="WP_056970653.1">
    <property type="nucleotide sequence ID" value="NZ_AYYX01000040.1"/>
</dbReference>
<evidence type="ECO:0000313" key="10">
    <source>
        <dbReference type="Proteomes" id="UP000051576"/>
    </source>
</evidence>
<dbReference type="InterPro" id="IPR027417">
    <property type="entry name" value="P-loop_NTPase"/>
</dbReference>
<comment type="subcellular location">
    <subcellularLocation>
        <location evidence="1">Cell membrane</location>
        <topology evidence="1">Peripheral membrane protein</topology>
    </subcellularLocation>
</comment>
<feature type="domain" description="ABC transporter" evidence="8">
    <location>
        <begin position="4"/>
        <end position="254"/>
    </location>
</feature>
<dbReference type="InterPro" id="IPR003593">
    <property type="entry name" value="AAA+_ATPase"/>
</dbReference>
<keyword evidence="10" id="KW-1185">Reference proteome</keyword>
<dbReference type="PANTHER" id="PTHR43297">
    <property type="entry name" value="OLIGOPEPTIDE TRANSPORT ATP-BINDING PROTEIN APPD"/>
    <property type="match status" value="1"/>
</dbReference>
<dbReference type="GO" id="GO:0005886">
    <property type="term" value="C:plasma membrane"/>
    <property type="evidence" value="ECO:0007669"/>
    <property type="project" value="UniProtKB-SubCell"/>
</dbReference>
<evidence type="ECO:0000256" key="5">
    <source>
        <dbReference type="ARBA" id="ARBA00022741"/>
    </source>
</evidence>
<dbReference type="EMBL" id="AYYX01000040">
    <property type="protein sequence ID" value="KRM87037.1"/>
    <property type="molecule type" value="Genomic_DNA"/>
</dbReference>
<dbReference type="NCBIfam" id="TIGR01727">
    <property type="entry name" value="oligo_HPY"/>
    <property type="match status" value="1"/>
</dbReference>
<dbReference type="GO" id="GO:0005524">
    <property type="term" value="F:ATP binding"/>
    <property type="evidence" value="ECO:0007669"/>
    <property type="project" value="UniProtKB-KW"/>
</dbReference>
<dbReference type="GO" id="GO:0015833">
    <property type="term" value="P:peptide transport"/>
    <property type="evidence" value="ECO:0007669"/>
    <property type="project" value="InterPro"/>
</dbReference>
<organism evidence="9 10">
    <name type="scientific">Liquorilactobacillus vini DSM 20605</name>
    <dbReference type="NCBI Taxonomy" id="1133569"/>
    <lineage>
        <taxon>Bacteria</taxon>
        <taxon>Bacillati</taxon>
        <taxon>Bacillota</taxon>
        <taxon>Bacilli</taxon>
        <taxon>Lactobacillales</taxon>
        <taxon>Lactobacillaceae</taxon>
        <taxon>Liquorilactobacillus</taxon>
    </lineage>
</organism>